<keyword evidence="3" id="KW-0418">Kinase</keyword>
<evidence type="ECO:0000256" key="1">
    <source>
        <dbReference type="SAM" id="MobiDB-lite"/>
    </source>
</evidence>
<feature type="region of interest" description="Disordered" evidence="1">
    <location>
        <begin position="287"/>
        <end position="313"/>
    </location>
</feature>
<protein>
    <submittedName>
        <fullName evidence="3">CheA signal transduction histidine kinase</fullName>
    </submittedName>
</protein>
<reference evidence="4" key="1">
    <citation type="submission" date="2009-11" db="EMBL/GenBank/DDBJ databases">
        <title>The complete chromosome of Xylanimonas cellulosilytica DSM 15894.</title>
        <authorList>
            <consortium name="US DOE Joint Genome Institute (JGI-PGF)"/>
            <person name="Lucas S."/>
            <person name="Copeland A."/>
            <person name="Lapidus A."/>
            <person name="Glavina del Rio T."/>
            <person name="Dalin E."/>
            <person name="Tice H."/>
            <person name="Bruce D."/>
            <person name="Goodwin L."/>
            <person name="Pitluck S."/>
            <person name="Kyrpides N."/>
            <person name="Mavromatis K."/>
            <person name="Ivanova N."/>
            <person name="Mikhailova N."/>
            <person name="Foster B."/>
            <person name="Clum A."/>
            <person name="Brettin T."/>
            <person name="Detter J.C."/>
            <person name="Han C."/>
            <person name="Larimer F."/>
            <person name="Land M."/>
            <person name="Hauser L."/>
            <person name="Markowitz V."/>
            <person name="Cheng J.F."/>
            <person name="Hugenholtz P."/>
            <person name="Woyke T."/>
            <person name="Wu D."/>
            <person name="Gehrich-Schroeter G."/>
            <person name="Schneider S."/>
            <person name="Pukall S.R."/>
            <person name="Klenk H.P."/>
            <person name="Eisen J.A."/>
        </authorList>
    </citation>
    <scope>NUCLEOTIDE SEQUENCE [LARGE SCALE GENOMIC DNA]</scope>
    <source>
        <strain evidence="4">DSM 15894 / CECT 5975 / LMG 20990 / XIL07</strain>
    </source>
</reference>
<name>D1C056_XYLCX</name>
<evidence type="ECO:0000313" key="4">
    <source>
        <dbReference type="Proteomes" id="UP000002255"/>
    </source>
</evidence>
<dbReference type="STRING" id="446471.Xcel_1214"/>
<evidence type="ECO:0000259" key="2">
    <source>
        <dbReference type="SMART" id="SM00894"/>
    </source>
</evidence>
<sequence length="349" mass="35058">MTKATAPTRLGVFRRHKILTAVGGTTALVVVLGIAGTLAGNDAAAIAAVVEKSQVTSASIDTASSDLSDALEEARILADQTSDEIADPAHHDGLLEAIEAAEAVAAEQAAQATTEMTLEEAEAAHAGALALLARLDTARDPLRAAMDAASQSHQTYLAEALTEAKARHADSQAALALTMPAAEQVLAESEGKVGDDAVRTALRAALDDAQSASAALTEEVYTSYRDAATRNEEADREVAAASGAVTAAVDAKAAADKAAAEKAAAEKAAAEKAAAERAAAERAAAEKAAAEARASSASSAGSSQQAPSGGSAYYKNCTAARNAGAAPVRVGEPGYGRHLDRDGDGIGCE</sequence>
<keyword evidence="4" id="KW-1185">Reference proteome</keyword>
<dbReference type="InterPro" id="IPR008613">
    <property type="entry name" value="Excalibur_Ca-bd_domain"/>
</dbReference>
<feature type="compositionally biased region" description="Basic and acidic residues" evidence="1">
    <location>
        <begin position="335"/>
        <end position="349"/>
    </location>
</feature>
<dbReference type="Proteomes" id="UP000002255">
    <property type="component" value="Chromosome"/>
</dbReference>
<accession>D1C056</accession>
<keyword evidence="3" id="KW-0808">Transferase</keyword>
<evidence type="ECO:0000313" key="3">
    <source>
        <dbReference type="EMBL" id="ACZ30245.1"/>
    </source>
</evidence>
<dbReference type="RefSeq" id="WP_012877987.1">
    <property type="nucleotide sequence ID" value="NC_013530.1"/>
</dbReference>
<dbReference type="HOGENOM" id="CLU_794425_0_0_11"/>
<organism evidence="3 4">
    <name type="scientific">Xylanimonas cellulosilytica (strain DSM 15894 / JCM 12276 / CECT 5975 / KCTC 9989 / LMG 20990 / NBRC 107835 / XIL07)</name>
    <dbReference type="NCBI Taxonomy" id="446471"/>
    <lineage>
        <taxon>Bacteria</taxon>
        <taxon>Bacillati</taxon>
        <taxon>Actinomycetota</taxon>
        <taxon>Actinomycetes</taxon>
        <taxon>Micrococcales</taxon>
        <taxon>Promicromonosporaceae</taxon>
        <taxon>Xylanimonas</taxon>
    </lineage>
</organism>
<dbReference type="AlphaFoldDB" id="D1C056"/>
<dbReference type="Pfam" id="PF05901">
    <property type="entry name" value="Excalibur"/>
    <property type="match status" value="1"/>
</dbReference>
<dbReference type="SMART" id="SM00894">
    <property type="entry name" value="Excalibur"/>
    <property type="match status" value="1"/>
</dbReference>
<dbReference type="GO" id="GO:0016301">
    <property type="term" value="F:kinase activity"/>
    <property type="evidence" value="ECO:0007669"/>
    <property type="project" value="UniProtKB-KW"/>
</dbReference>
<feature type="domain" description="Excalibur calcium-binding" evidence="2">
    <location>
        <begin position="313"/>
        <end position="349"/>
    </location>
</feature>
<reference evidence="3 4" key="2">
    <citation type="journal article" date="2010" name="Stand. Genomic Sci.">
        <title>Complete genome sequence of Xylanimonas cellulosilytica type strain (XIL07).</title>
        <authorList>
            <person name="Foster B."/>
            <person name="Pukall R."/>
            <person name="Abt B."/>
            <person name="Nolan M."/>
            <person name="Glavina Del Rio T."/>
            <person name="Chen F."/>
            <person name="Lucas S."/>
            <person name="Tice H."/>
            <person name="Pitluck S."/>
            <person name="Cheng J.-F."/>
            <person name="Chertkov O."/>
            <person name="Brettin T."/>
            <person name="Han C."/>
            <person name="Detter J.C."/>
            <person name="Bruce D."/>
            <person name="Goodwin L."/>
            <person name="Ivanova N."/>
            <person name="Mavromatis K."/>
            <person name="Pati A."/>
            <person name="Mikhailova N."/>
            <person name="Chen A."/>
            <person name="Palaniappan K."/>
            <person name="Land M."/>
            <person name="Hauser L."/>
            <person name="Chang Y.-J."/>
            <person name="Jeffries C.D."/>
            <person name="Chain P."/>
            <person name="Rohde M."/>
            <person name="Goeker M."/>
            <person name="Bristow J."/>
            <person name="Eisen J.A."/>
            <person name="Markowitz V."/>
            <person name="Hugenholtz P."/>
            <person name="Kyrpides N.C."/>
            <person name="Klenk H.-P."/>
            <person name="Lapidus A."/>
        </authorList>
    </citation>
    <scope>NUCLEOTIDE SEQUENCE [LARGE SCALE GENOMIC DNA]</scope>
    <source>
        <strain evidence="4">DSM 15894 / CECT 5975 / LMG 20990 / XIL07</strain>
    </source>
</reference>
<feature type="compositionally biased region" description="Low complexity" evidence="1">
    <location>
        <begin position="291"/>
        <end position="303"/>
    </location>
</feature>
<feature type="region of interest" description="Disordered" evidence="1">
    <location>
        <begin position="325"/>
        <end position="349"/>
    </location>
</feature>
<dbReference type="eggNOG" id="COG3064">
    <property type="taxonomic scope" value="Bacteria"/>
</dbReference>
<proteinExistence type="predicted"/>
<dbReference type="KEGG" id="xce:Xcel_1214"/>
<dbReference type="EMBL" id="CP001821">
    <property type="protein sequence ID" value="ACZ30245.1"/>
    <property type="molecule type" value="Genomic_DNA"/>
</dbReference>
<gene>
    <name evidence="3" type="ordered locus">Xcel_1214</name>
</gene>